<evidence type="ECO:0000256" key="1">
    <source>
        <dbReference type="SAM" id="MobiDB-lite"/>
    </source>
</evidence>
<dbReference type="VEuPathDB" id="PlasmoDB:AK88_05671"/>
<keyword evidence="3" id="KW-1185">Reference proteome</keyword>
<dbReference type="Proteomes" id="UP000054561">
    <property type="component" value="Unassembled WGS sequence"/>
</dbReference>
<reference evidence="2 3" key="1">
    <citation type="submission" date="2014-03" db="EMBL/GenBank/DDBJ databases">
        <title>The Genome Sequence of Plasmodium fragile nilgiri.</title>
        <authorList>
            <consortium name="The Broad Institute Genomics Platform"/>
            <consortium name="The Broad Institute Genome Sequencing Center for Infectious Disease"/>
            <person name="Neafsey D."/>
            <person name="Duraisingh M."/>
            <person name="Young S.K."/>
            <person name="Zeng Q."/>
            <person name="Gargeya S."/>
            <person name="Abouelleil A."/>
            <person name="Alvarado L."/>
            <person name="Chapman S.B."/>
            <person name="Gainer-Dewar J."/>
            <person name="Goldberg J."/>
            <person name="Griggs A."/>
            <person name="Gujja S."/>
            <person name="Hansen M."/>
            <person name="Howarth C."/>
            <person name="Imamovic A."/>
            <person name="Larimer J."/>
            <person name="Pearson M."/>
            <person name="Poon T.W."/>
            <person name="Priest M."/>
            <person name="Roberts A."/>
            <person name="Saif S."/>
            <person name="Shea T."/>
            <person name="Sykes S."/>
            <person name="Wortman J."/>
            <person name="Nusbaum C."/>
            <person name="Birren B."/>
        </authorList>
    </citation>
    <scope>NUCLEOTIDE SEQUENCE [LARGE SCALE GENOMIC DNA]</scope>
    <source>
        <strain evidence="3">nilgiri</strain>
    </source>
</reference>
<dbReference type="AlphaFoldDB" id="A0A0D9QD00"/>
<evidence type="ECO:0008006" key="4">
    <source>
        <dbReference type="Google" id="ProtNLM"/>
    </source>
</evidence>
<dbReference type="OrthoDB" id="383264at2759"/>
<name>A0A0D9QD00_PLAFR</name>
<dbReference type="RefSeq" id="XP_012338696.1">
    <property type="nucleotide sequence ID" value="XM_012483273.1"/>
</dbReference>
<organism evidence="2 3">
    <name type="scientific">Plasmodium fragile</name>
    <dbReference type="NCBI Taxonomy" id="5857"/>
    <lineage>
        <taxon>Eukaryota</taxon>
        <taxon>Sar</taxon>
        <taxon>Alveolata</taxon>
        <taxon>Apicomplexa</taxon>
        <taxon>Aconoidasida</taxon>
        <taxon>Haemosporida</taxon>
        <taxon>Plasmodiidae</taxon>
        <taxon>Plasmodium</taxon>
        <taxon>Plasmodium (Plasmodium)</taxon>
    </lineage>
</organism>
<proteinExistence type="predicted"/>
<dbReference type="GeneID" id="24270985"/>
<dbReference type="EMBL" id="KQ030449">
    <property type="protein sequence ID" value="KJP84697.1"/>
    <property type="molecule type" value="Genomic_DNA"/>
</dbReference>
<protein>
    <recommendedName>
        <fullName evidence="4">Schizont-infected cell agglutination C-terminal domain-containing protein</fullName>
    </recommendedName>
</protein>
<evidence type="ECO:0000313" key="2">
    <source>
        <dbReference type="EMBL" id="KJP84697.1"/>
    </source>
</evidence>
<sequence length="362" mass="41770">MRDANGHSSSLHAPTTNQALSGHNVSFTVDPSTDTEGTDPCPPHEHDPWSCMETIQLATDTSPPNAHDPDRWSCMENIQFPTGPCPPNAHDPDPWSCMENIQLPTEPSASDADDPDTWCCMETIQLQTDPCRPHDCDPWSCMDTMQLEQQEPPSSLAYSSDPGNECRIPDHTNWINWIDRNKYLLRQCMTQPWFLQLKVDWKQYLREHMVANEDNVVSGQRALRERGNIPSVDIKKDAWKKWVEQQHQQMSMYGPEQQWFQHLLHNVQEETVPAKGEVPRVAKHLEVENVNAAQQMLRVRVAPRSQLHPQSYMKKRVTAKIWILLLALIIEQCEVDRRLQDRELYVDDLLQKLCHSDDVRGM</sequence>
<feature type="region of interest" description="Disordered" evidence="1">
    <location>
        <begin position="1"/>
        <end position="49"/>
    </location>
</feature>
<accession>A0A0D9QD00</accession>
<feature type="compositionally biased region" description="Polar residues" evidence="1">
    <location>
        <begin position="1"/>
        <end position="35"/>
    </location>
</feature>
<evidence type="ECO:0000313" key="3">
    <source>
        <dbReference type="Proteomes" id="UP000054561"/>
    </source>
</evidence>
<gene>
    <name evidence="2" type="ORF">AK88_05671</name>
</gene>